<dbReference type="Pfam" id="PF01569">
    <property type="entry name" value="PAP2"/>
    <property type="match status" value="1"/>
</dbReference>
<name>A0A7W4IUP5_9PROT</name>
<dbReference type="EMBL" id="JABEQD010000009">
    <property type="protein sequence ID" value="MBB2169342.1"/>
    <property type="molecule type" value="Genomic_DNA"/>
</dbReference>
<dbReference type="Proteomes" id="UP000559860">
    <property type="component" value="Unassembled WGS sequence"/>
</dbReference>
<dbReference type="EC" id="3.1.3.2" evidence="1"/>
<evidence type="ECO:0000256" key="1">
    <source>
        <dbReference type="PIRNR" id="PIRNR000897"/>
    </source>
</evidence>
<dbReference type="InterPro" id="IPR036938">
    <property type="entry name" value="PAP2/HPO_sf"/>
</dbReference>
<reference evidence="4 5" key="1">
    <citation type="submission" date="2020-04" db="EMBL/GenBank/DDBJ databases">
        <title>Description of novel Gluconacetobacter.</title>
        <authorList>
            <person name="Sombolestani A."/>
        </authorList>
    </citation>
    <scope>NUCLEOTIDE SEQUENCE [LARGE SCALE GENOMIC DNA]</scope>
    <source>
        <strain evidence="4 5">LMG 27801</strain>
    </source>
</reference>
<dbReference type="GO" id="GO:0030288">
    <property type="term" value="C:outer membrane-bounded periplasmic space"/>
    <property type="evidence" value="ECO:0007669"/>
    <property type="project" value="InterPro"/>
</dbReference>
<comment type="catalytic activity">
    <reaction evidence="1">
        <text>a phosphate monoester + H2O = an alcohol + phosphate</text>
        <dbReference type="Rhea" id="RHEA:15017"/>
        <dbReference type="ChEBI" id="CHEBI:15377"/>
        <dbReference type="ChEBI" id="CHEBI:30879"/>
        <dbReference type="ChEBI" id="CHEBI:43474"/>
        <dbReference type="ChEBI" id="CHEBI:67140"/>
        <dbReference type="EC" id="3.1.3.2"/>
    </reaction>
</comment>
<proteinExistence type="inferred from homology"/>
<evidence type="ECO:0000313" key="4">
    <source>
        <dbReference type="EMBL" id="MBB2169342.1"/>
    </source>
</evidence>
<evidence type="ECO:0000256" key="2">
    <source>
        <dbReference type="SAM" id="SignalP"/>
    </source>
</evidence>
<feature type="domain" description="Phosphatidic acid phosphatase type 2/haloperoxidase" evidence="3">
    <location>
        <begin position="106"/>
        <end position="217"/>
    </location>
</feature>
<dbReference type="CDD" id="cd03397">
    <property type="entry name" value="PAP2_acid_phosphatase"/>
    <property type="match status" value="1"/>
</dbReference>
<dbReference type="SUPFAM" id="SSF48317">
    <property type="entry name" value="Acid phosphatase/Vanadium-dependent haloperoxidase"/>
    <property type="match status" value="1"/>
</dbReference>
<feature type="chain" id="PRO_5030606547" description="Acid phosphatase" evidence="2">
    <location>
        <begin position="26"/>
        <end position="264"/>
    </location>
</feature>
<accession>A0A7W4IUP5</accession>
<keyword evidence="2" id="KW-0732">Signal</keyword>
<evidence type="ECO:0000313" key="5">
    <source>
        <dbReference type="Proteomes" id="UP000559860"/>
    </source>
</evidence>
<protein>
    <recommendedName>
        <fullName evidence="1">Acid phosphatase</fullName>
        <ecNumber evidence="1">3.1.3.2</ecNumber>
    </recommendedName>
</protein>
<keyword evidence="5" id="KW-1185">Reference proteome</keyword>
<dbReference type="RefSeq" id="WP_182986858.1">
    <property type="nucleotide sequence ID" value="NZ_JABEQD010000009.1"/>
</dbReference>
<keyword evidence="1" id="KW-0378">Hydrolase</keyword>
<dbReference type="SMART" id="SM00014">
    <property type="entry name" value="acidPPc"/>
    <property type="match status" value="1"/>
</dbReference>
<feature type="signal peptide" evidence="2">
    <location>
        <begin position="1"/>
        <end position="25"/>
    </location>
</feature>
<dbReference type="InterPro" id="IPR000326">
    <property type="entry name" value="PAP2/HPO"/>
</dbReference>
<dbReference type="GO" id="GO:0003993">
    <property type="term" value="F:acid phosphatase activity"/>
    <property type="evidence" value="ECO:0007669"/>
    <property type="project" value="UniProtKB-EC"/>
</dbReference>
<sequence length="264" mass="28143">MVPFRTTGRAAFALALAGFCATTQAAPMHAQTMPEAPVLFAPPPPAQGSAMEAYDRTVFAETRALKGTARWALARADADAKPEALLADFSCAIGHALTDKSNPALFKLVSALRDAVKVQVKIQKNIVRRPRPFVGNDAPICVARNKDAAEDYAYPSGHATTGWSAALLLSSLFPTHTGQILARGREYGESRVVCGVHWASDVWAGFVTGSVVFTQFVSDPAHAELLDAARREIAAQQEASGGLDQKRCTIEDQGRMVAPLTGKP</sequence>
<dbReference type="PIRSF" id="PIRSF000897">
    <property type="entry name" value="Acid_Ptase_ClsA"/>
    <property type="match status" value="1"/>
</dbReference>
<comment type="similarity">
    <text evidence="1">Belongs to the class A bacterial acid phosphatase family.</text>
</comment>
<dbReference type="InterPro" id="IPR001011">
    <property type="entry name" value="Acid_Pase_classA_bac"/>
</dbReference>
<dbReference type="PANTHER" id="PTHR14969:SF60">
    <property type="entry name" value="NON-SPECIFIC ACID PHOSPHATASE"/>
    <property type="match status" value="1"/>
</dbReference>
<dbReference type="PRINTS" id="PR00483">
    <property type="entry name" value="BACPHPHTASE"/>
</dbReference>
<dbReference type="Gene3D" id="1.20.144.10">
    <property type="entry name" value="Phosphatidic acid phosphatase type 2/haloperoxidase"/>
    <property type="match status" value="1"/>
</dbReference>
<gene>
    <name evidence="4" type="ORF">HLH36_13430</name>
</gene>
<dbReference type="AlphaFoldDB" id="A0A7W4IUP5"/>
<dbReference type="PANTHER" id="PTHR14969">
    <property type="entry name" value="SPHINGOSINE-1-PHOSPHATE PHOSPHOHYDROLASE"/>
    <property type="match status" value="1"/>
</dbReference>
<evidence type="ECO:0000259" key="3">
    <source>
        <dbReference type="SMART" id="SM00014"/>
    </source>
</evidence>
<comment type="caution">
    <text evidence="4">The sequence shown here is derived from an EMBL/GenBank/DDBJ whole genome shotgun (WGS) entry which is preliminary data.</text>
</comment>
<organism evidence="4 5">
    <name type="scientific">Gluconacetobacter aggeris</name>
    <dbReference type="NCBI Taxonomy" id="1286186"/>
    <lineage>
        <taxon>Bacteria</taxon>
        <taxon>Pseudomonadati</taxon>
        <taxon>Pseudomonadota</taxon>
        <taxon>Alphaproteobacteria</taxon>
        <taxon>Acetobacterales</taxon>
        <taxon>Acetobacteraceae</taxon>
        <taxon>Gluconacetobacter</taxon>
    </lineage>
</organism>